<dbReference type="Gene3D" id="1.10.10.60">
    <property type="entry name" value="Homeodomain-like"/>
    <property type="match status" value="1"/>
</dbReference>
<organism evidence="8 9">
    <name type="scientific">Herbaspirillum hiltneri N3</name>
    <dbReference type="NCBI Taxonomy" id="1262470"/>
    <lineage>
        <taxon>Bacteria</taxon>
        <taxon>Pseudomonadati</taxon>
        <taxon>Pseudomonadota</taxon>
        <taxon>Betaproteobacteria</taxon>
        <taxon>Burkholderiales</taxon>
        <taxon>Oxalobacteraceae</taxon>
        <taxon>Herbaspirillum</taxon>
    </lineage>
</organism>
<dbReference type="Gene3D" id="1.10.357.10">
    <property type="entry name" value="Tetracycline Repressor, domain 2"/>
    <property type="match status" value="1"/>
</dbReference>
<evidence type="ECO:0000256" key="5">
    <source>
        <dbReference type="PROSITE-ProRule" id="PRU00335"/>
    </source>
</evidence>
<sequence>MPRKRAAGFDNQRDLIIEQAATLFARNGFPGTSMNEVAEACGLSKASLYHYMSDKYQLLMFICEGHIERLCALVDEVAQQDLAPEPRLRLMVQRFVEEYADAQNEHRVLTEDVRFLKEEDQQRIFAGERKVVGAMAQAMIGVRPELDASKMAKPLTMLLFGMINWMFMWLKPDGELTHERMAMVVSDLLFGGIGAVRLEDIGQAEEGKKIRQE</sequence>
<dbReference type="PANTHER" id="PTHR30055:SF175">
    <property type="entry name" value="HTH-TYPE TRANSCRIPTIONAL REPRESSOR KSTR2"/>
    <property type="match status" value="1"/>
</dbReference>
<dbReference type="PROSITE" id="PS50977">
    <property type="entry name" value="HTH_TETR_2"/>
    <property type="match status" value="1"/>
</dbReference>
<dbReference type="InterPro" id="IPR041490">
    <property type="entry name" value="KstR2_TetR_C"/>
</dbReference>
<dbReference type="PANTHER" id="PTHR30055">
    <property type="entry name" value="HTH-TYPE TRANSCRIPTIONAL REGULATOR RUTR"/>
    <property type="match status" value="1"/>
</dbReference>
<dbReference type="Proteomes" id="UP000063429">
    <property type="component" value="Chromosome"/>
</dbReference>
<evidence type="ECO:0000313" key="8">
    <source>
        <dbReference type="EMBL" id="AKZ62931.1"/>
    </source>
</evidence>
<dbReference type="PRINTS" id="PR00455">
    <property type="entry name" value="HTHTETR"/>
</dbReference>
<evidence type="ECO:0000256" key="4">
    <source>
        <dbReference type="ARBA" id="ARBA00023163"/>
    </source>
</evidence>
<dbReference type="EMBL" id="CP011409">
    <property type="protein sequence ID" value="AKZ62931.1"/>
    <property type="molecule type" value="Genomic_DNA"/>
</dbReference>
<dbReference type="Pfam" id="PF00440">
    <property type="entry name" value="TetR_N"/>
    <property type="match status" value="1"/>
</dbReference>
<dbReference type="RefSeq" id="WP_053197019.1">
    <property type="nucleotide sequence ID" value="NZ_CP011409.1"/>
</dbReference>
<keyword evidence="9" id="KW-1185">Reference proteome</keyword>
<accession>A0ABM5V093</accession>
<reference evidence="9" key="1">
    <citation type="journal article" date="2015" name="Genome Announc.">
        <title>Complete Genome Sequence of Herbaspirillum hiltneri N3 (DSM 17495), Isolated from Surface-Sterilized Wheat Roots.</title>
        <authorList>
            <person name="Guizelini D."/>
            <person name="Saizaki P.M."/>
            <person name="Coimbra N.A."/>
            <person name="Weiss V.A."/>
            <person name="Faoro H."/>
            <person name="Sfeir M.Z."/>
            <person name="Baura V.A."/>
            <person name="Monteiro R.A."/>
            <person name="Chubatsu L.S."/>
            <person name="Souza E.M."/>
            <person name="Cruz L.M."/>
            <person name="Pedrosa F.O."/>
            <person name="Raittz R.T."/>
            <person name="Marchaukoski J.N."/>
            <person name="Steffens M.B."/>
        </authorList>
    </citation>
    <scope>NUCLEOTIDE SEQUENCE [LARGE SCALE GENOMIC DNA]</scope>
    <source>
        <strain evidence="9">N3</strain>
    </source>
</reference>
<protein>
    <submittedName>
        <fullName evidence="8">TetR family transcriptional regulator</fullName>
    </submittedName>
</protein>
<feature type="domain" description="HTH tetR-type" evidence="7">
    <location>
        <begin position="10"/>
        <end position="70"/>
    </location>
</feature>
<feature type="DNA-binding region" description="H-T-H motif" evidence="5">
    <location>
        <begin position="33"/>
        <end position="52"/>
    </location>
</feature>
<dbReference type="InterPro" id="IPR009057">
    <property type="entry name" value="Homeodomain-like_sf"/>
</dbReference>
<keyword evidence="6" id="KW-0175">Coiled coil</keyword>
<evidence type="ECO:0000256" key="1">
    <source>
        <dbReference type="ARBA" id="ARBA00022491"/>
    </source>
</evidence>
<evidence type="ECO:0000313" key="9">
    <source>
        <dbReference type="Proteomes" id="UP000063429"/>
    </source>
</evidence>
<evidence type="ECO:0000256" key="3">
    <source>
        <dbReference type="ARBA" id="ARBA00023125"/>
    </source>
</evidence>
<proteinExistence type="predicted"/>
<gene>
    <name evidence="8" type="ORF">F506_09820</name>
</gene>
<keyword evidence="1" id="KW-0678">Repressor</keyword>
<dbReference type="SUPFAM" id="SSF46689">
    <property type="entry name" value="Homeodomain-like"/>
    <property type="match status" value="1"/>
</dbReference>
<evidence type="ECO:0000259" key="7">
    <source>
        <dbReference type="PROSITE" id="PS50977"/>
    </source>
</evidence>
<keyword evidence="3 5" id="KW-0238">DNA-binding</keyword>
<keyword evidence="2" id="KW-0805">Transcription regulation</keyword>
<evidence type="ECO:0000256" key="6">
    <source>
        <dbReference type="SAM" id="Coils"/>
    </source>
</evidence>
<keyword evidence="4" id="KW-0804">Transcription</keyword>
<name>A0ABM5V093_9BURK</name>
<dbReference type="Pfam" id="PF17932">
    <property type="entry name" value="TetR_C_24"/>
    <property type="match status" value="1"/>
</dbReference>
<dbReference type="SUPFAM" id="SSF48498">
    <property type="entry name" value="Tetracyclin repressor-like, C-terminal domain"/>
    <property type="match status" value="1"/>
</dbReference>
<dbReference type="InterPro" id="IPR001647">
    <property type="entry name" value="HTH_TetR"/>
</dbReference>
<evidence type="ECO:0000256" key="2">
    <source>
        <dbReference type="ARBA" id="ARBA00023015"/>
    </source>
</evidence>
<dbReference type="InterPro" id="IPR050109">
    <property type="entry name" value="HTH-type_TetR-like_transc_reg"/>
</dbReference>
<dbReference type="InterPro" id="IPR036271">
    <property type="entry name" value="Tet_transcr_reg_TetR-rel_C_sf"/>
</dbReference>
<feature type="coiled-coil region" evidence="6">
    <location>
        <begin position="92"/>
        <end position="119"/>
    </location>
</feature>